<sequence length="341" mass="38135">MKYITIEGRNAGACWVEDPYNLQPGPAPGALSILATLLRDIEAVFVHHKMSISASEDPDRIAEDLEMTVDTPQPASFVPEFVESLSTPSLPQGGNPRGQHGPYRTTLEYFTSTAERHIDLIADGQLYPEYAKEAFAFYTLLRDQAAPVLANRSGDERKFWVAQRLSMWQGNPRGRHGPSSTPLQYFTSTAEWHLELIADDQLYPEYAKEAYVFYKLLRDQAAPVLANRSGDDPKFGVAQRLSMWQGNPRGSFSHLPAELIDSFVQNEYDTLKWLFKTGIPVVEAYGYGLASDPSNLVGVSYIFLIDKFPINAVWFFICAVDGEKAVVYADYNHSPRGLPNA</sequence>
<gene>
    <name evidence="1" type="ORF">CBYS24578_00007373</name>
</gene>
<reference evidence="2" key="1">
    <citation type="submission" date="2019-06" db="EMBL/GenBank/DDBJ databases">
        <authorList>
            <person name="Broberg M."/>
        </authorList>
    </citation>
    <scope>NUCLEOTIDE SEQUENCE [LARGE SCALE GENOMIC DNA]</scope>
</reference>
<evidence type="ECO:0000313" key="2">
    <source>
        <dbReference type="Proteomes" id="UP000754883"/>
    </source>
</evidence>
<evidence type="ECO:0000313" key="1">
    <source>
        <dbReference type="EMBL" id="CAG9980409.1"/>
    </source>
</evidence>
<feature type="non-terminal residue" evidence="1">
    <location>
        <position position="1"/>
    </location>
</feature>
<dbReference type="OrthoDB" id="5152965at2759"/>
<organism evidence="1 2">
    <name type="scientific">Clonostachys byssicola</name>
    <dbReference type="NCBI Taxonomy" id="160290"/>
    <lineage>
        <taxon>Eukaryota</taxon>
        <taxon>Fungi</taxon>
        <taxon>Dikarya</taxon>
        <taxon>Ascomycota</taxon>
        <taxon>Pezizomycotina</taxon>
        <taxon>Sordariomycetes</taxon>
        <taxon>Hypocreomycetidae</taxon>
        <taxon>Hypocreales</taxon>
        <taxon>Bionectriaceae</taxon>
        <taxon>Clonostachys</taxon>
    </lineage>
</organism>
<comment type="caution">
    <text evidence="1">The sequence shown here is derived from an EMBL/GenBank/DDBJ whole genome shotgun (WGS) entry which is preliminary data.</text>
</comment>
<dbReference type="AlphaFoldDB" id="A0A9N9U3A5"/>
<dbReference type="EMBL" id="CABFNO020001317">
    <property type="protein sequence ID" value="CAG9980409.1"/>
    <property type="molecule type" value="Genomic_DNA"/>
</dbReference>
<name>A0A9N9U3A5_9HYPO</name>
<keyword evidence="2" id="KW-1185">Reference proteome</keyword>
<dbReference type="Proteomes" id="UP000754883">
    <property type="component" value="Unassembled WGS sequence"/>
</dbReference>
<accession>A0A9N9U3A5</accession>
<proteinExistence type="predicted"/>
<reference evidence="1 2" key="2">
    <citation type="submission" date="2021-10" db="EMBL/GenBank/DDBJ databases">
        <authorList>
            <person name="Piombo E."/>
        </authorList>
    </citation>
    <scope>NUCLEOTIDE SEQUENCE [LARGE SCALE GENOMIC DNA]</scope>
</reference>
<protein>
    <submittedName>
        <fullName evidence="1">Uncharacterized protein</fullName>
    </submittedName>
</protein>